<dbReference type="PANTHER" id="PTHR33510:SF5">
    <property type="entry name" value="PROTEIN TIC 20-II, CHLOROPLASTIC"/>
    <property type="match status" value="1"/>
</dbReference>
<sequence length="276" mass="30768">MLFSSLFTAICLIAHTYCDGSRKVLDHRLSAFLSASNLGDTPCRPTRRSTFSASPSRHALDTRKAVRSLQTRALHDDLVPFLQDSSRILYETFSRDSHASPVECLMASAAYVLPLMESVENFGEFARPHVPEFAQEAIKGIHQLSQFYSSVPFLSYSMSTLIYSGLVKKDKLDISYFLRYHLLQSLILSSFQNSLAMFYFKLLPLDVSAQDFVSVVSMMSAVITSFGAVLYCACHALLGRFGSLPVISDAVQLHIGRTPSNTLVKKPLPEELKHLE</sequence>
<gene>
    <name evidence="7" type="ORF">X943_003034</name>
</gene>
<evidence type="ECO:0000256" key="2">
    <source>
        <dbReference type="ARBA" id="ARBA00009596"/>
    </source>
</evidence>
<reference evidence="7" key="2">
    <citation type="submission" date="2021-05" db="EMBL/GenBank/DDBJ databases">
        <authorList>
            <person name="Pain A."/>
        </authorList>
    </citation>
    <scope>NUCLEOTIDE SEQUENCE</scope>
    <source>
        <strain evidence="7">1802A</strain>
    </source>
</reference>
<evidence type="ECO:0000256" key="6">
    <source>
        <dbReference type="SAM" id="SignalP"/>
    </source>
</evidence>
<dbReference type="Pfam" id="PF16166">
    <property type="entry name" value="TIC20"/>
    <property type="match status" value="1"/>
</dbReference>
<dbReference type="InterPro" id="IPR005691">
    <property type="entry name" value="Tic20"/>
</dbReference>
<evidence type="ECO:0008006" key="9">
    <source>
        <dbReference type="Google" id="ProtNLM"/>
    </source>
</evidence>
<feature type="signal peptide" evidence="6">
    <location>
        <begin position="1"/>
        <end position="18"/>
    </location>
</feature>
<evidence type="ECO:0000313" key="7">
    <source>
        <dbReference type="EMBL" id="KAK1933291.1"/>
    </source>
</evidence>
<comment type="similarity">
    <text evidence="2">Belongs to the Tic20 family.</text>
</comment>
<dbReference type="PANTHER" id="PTHR33510">
    <property type="entry name" value="PROTEIN TIC 20-II, CHLOROPLASTIC"/>
    <property type="match status" value="1"/>
</dbReference>
<evidence type="ECO:0000256" key="4">
    <source>
        <dbReference type="ARBA" id="ARBA00022989"/>
    </source>
</evidence>
<keyword evidence="4" id="KW-1133">Transmembrane helix</keyword>
<comment type="caution">
    <text evidence="7">The sequence shown here is derived from an EMBL/GenBank/DDBJ whole genome shotgun (WGS) entry which is preliminary data.</text>
</comment>
<accession>A0AAD9LEH4</accession>
<keyword evidence="3" id="KW-0812">Transmembrane</keyword>
<dbReference type="Proteomes" id="UP001195914">
    <property type="component" value="Unassembled WGS sequence"/>
</dbReference>
<dbReference type="AlphaFoldDB" id="A0AAD9LEH4"/>
<keyword evidence="5" id="KW-0472">Membrane</keyword>
<comment type="subcellular location">
    <subcellularLocation>
        <location evidence="1">Plastid</location>
        <location evidence="1">Chloroplast membrane</location>
        <topology evidence="1">Multi-pass membrane protein</topology>
    </subcellularLocation>
</comment>
<name>A0AAD9LEH4_BABDI</name>
<evidence type="ECO:0000256" key="5">
    <source>
        <dbReference type="ARBA" id="ARBA00023136"/>
    </source>
</evidence>
<proteinExistence type="inferred from homology"/>
<keyword evidence="6" id="KW-0732">Signal</keyword>
<organism evidence="7 8">
    <name type="scientific">Babesia divergens</name>
    <dbReference type="NCBI Taxonomy" id="32595"/>
    <lineage>
        <taxon>Eukaryota</taxon>
        <taxon>Sar</taxon>
        <taxon>Alveolata</taxon>
        <taxon>Apicomplexa</taxon>
        <taxon>Aconoidasida</taxon>
        <taxon>Piroplasmida</taxon>
        <taxon>Babesiidae</taxon>
        <taxon>Babesia</taxon>
    </lineage>
</organism>
<dbReference type="GO" id="GO:0031969">
    <property type="term" value="C:chloroplast membrane"/>
    <property type="evidence" value="ECO:0007669"/>
    <property type="project" value="UniProtKB-SubCell"/>
</dbReference>
<keyword evidence="8" id="KW-1185">Reference proteome</keyword>
<evidence type="ECO:0000256" key="3">
    <source>
        <dbReference type="ARBA" id="ARBA00022692"/>
    </source>
</evidence>
<evidence type="ECO:0000256" key="1">
    <source>
        <dbReference type="ARBA" id="ARBA00004508"/>
    </source>
</evidence>
<feature type="chain" id="PRO_5042114909" description="Apicoplast import protein Tic20" evidence="6">
    <location>
        <begin position="19"/>
        <end position="276"/>
    </location>
</feature>
<evidence type="ECO:0000313" key="8">
    <source>
        <dbReference type="Proteomes" id="UP001195914"/>
    </source>
</evidence>
<reference evidence="7" key="1">
    <citation type="journal article" date="2014" name="Nucleic Acids Res.">
        <title>The evolutionary dynamics of variant antigen genes in Babesia reveal a history of genomic innovation underlying host-parasite interaction.</title>
        <authorList>
            <person name="Jackson A.P."/>
            <person name="Otto T.D."/>
            <person name="Darby A."/>
            <person name="Ramaprasad A."/>
            <person name="Xia D."/>
            <person name="Echaide I.E."/>
            <person name="Farber M."/>
            <person name="Gahlot S."/>
            <person name="Gamble J."/>
            <person name="Gupta D."/>
            <person name="Gupta Y."/>
            <person name="Jackson L."/>
            <person name="Malandrin L."/>
            <person name="Malas T.B."/>
            <person name="Moussa E."/>
            <person name="Nair M."/>
            <person name="Reid A.J."/>
            <person name="Sanders M."/>
            <person name="Sharma J."/>
            <person name="Tracey A."/>
            <person name="Quail M.A."/>
            <person name="Weir W."/>
            <person name="Wastling J.M."/>
            <person name="Hall N."/>
            <person name="Willadsen P."/>
            <person name="Lingelbach K."/>
            <person name="Shiels B."/>
            <person name="Tait A."/>
            <person name="Berriman M."/>
            <person name="Allred D.R."/>
            <person name="Pain A."/>
        </authorList>
    </citation>
    <scope>NUCLEOTIDE SEQUENCE</scope>
    <source>
        <strain evidence="7">1802A</strain>
    </source>
</reference>
<protein>
    <recommendedName>
        <fullName evidence="9">Apicoplast import protein Tic20</fullName>
    </recommendedName>
</protein>
<dbReference type="EMBL" id="JAHBMH010000073">
    <property type="protein sequence ID" value="KAK1933291.1"/>
    <property type="molecule type" value="Genomic_DNA"/>
</dbReference>